<gene>
    <name evidence="1" type="ORF">HYFRA_00013652</name>
</gene>
<dbReference type="EMBL" id="CAJVRL010000130">
    <property type="protein sequence ID" value="CAG8962414.1"/>
    <property type="molecule type" value="Genomic_DNA"/>
</dbReference>
<reference evidence="1" key="1">
    <citation type="submission" date="2021-07" db="EMBL/GenBank/DDBJ databases">
        <authorList>
            <person name="Durling M."/>
        </authorList>
    </citation>
    <scope>NUCLEOTIDE SEQUENCE</scope>
</reference>
<protein>
    <submittedName>
        <fullName evidence="1">Uncharacterized protein</fullName>
    </submittedName>
</protein>
<dbReference type="Proteomes" id="UP000696280">
    <property type="component" value="Unassembled WGS sequence"/>
</dbReference>
<organism evidence="1 2">
    <name type="scientific">Hymenoscyphus fraxineus</name>
    <dbReference type="NCBI Taxonomy" id="746836"/>
    <lineage>
        <taxon>Eukaryota</taxon>
        <taxon>Fungi</taxon>
        <taxon>Dikarya</taxon>
        <taxon>Ascomycota</taxon>
        <taxon>Pezizomycotina</taxon>
        <taxon>Leotiomycetes</taxon>
        <taxon>Helotiales</taxon>
        <taxon>Helotiaceae</taxon>
        <taxon>Hymenoscyphus</taxon>
    </lineage>
</organism>
<accession>A0A9N9LAF5</accession>
<dbReference type="AlphaFoldDB" id="A0A9N9LAF5"/>
<evidence type="ECO:0000313" key="1">
    <source>
        <dbReference type="EMBL" id="CAG8962414.1"/>
    </source>
</evidence>
<sequence>MNVLMIRFRLDCSLHKLKQNKSYVSGVVLANASLDIAFHDTVFMKNLPTSILKNMSTGYLGQNEDFYLINAIKEYFEATNIIRNTNSKDTVHDINTHVLILAFPLRFKSTRNAASNK</sequence>
<dbReference type="OrthoDB" id="5392233at2759"/>
<name>A0A9N9LAF5_9HELO</name>
<comment type="caution">
    <text evidence="1">The sequence shown here is derived from an EMBL/GenBank/DDBJ whole genome shotgun (WGS) entry which is preliminary data.</text>
</comment>
<proteinExistence type="predicted"/>
<keyword evidence="2" id="KW-1185">Reference proteome</keyword>
<evidence type="ECO:0000313" key="2">
    <source>
        <dbReference type="Proteomes" id="UP000696280"/>
    </source>
</evidence>